<feature type="compositionally biased region" description="Basic and acidic residues" evidence="2">
    <location>
        <begin position="422"/>
        <end position="436"/>
    </location>
</feature>
<evidence type="ECO:0008006" key="7">
    <source>
        <dbReference type="Google" id="ProtNLM"/>
    </source>
</evidence>
<feature type="region of interest" description="Disordered" evidence="2">
    <location>
        <begin position="290"/>
        <end position="315"/>
    </location>
</feature>
<feature type="region of interest" description="Disordered" evidence="2">
    <location>
        <begin position="248"/>
        <end position="268"/>
    </location>
</feature>
<evidence type="ECO:0000256" key="1">
    <source>
        <dbReference type="PROSITE-ProRule" id="PRU00266"/>
    </source>
</evidence>
<protein>
    <recommendedName>
        <fullName evidence="7">FHA domain-containing protein</fullName>
    </recommendedName>
</protein>
<evidence type="ECO:0000259" key="3">
    <source>
        <dbReference type="PROSITE" id="PS50006"/>
    </source>
</evidence>
<feature type="compositionally biased region" description="Polar residues" evidence="2">
    <location>
        <begin position="508"/>
        <end position="519"/>
    </location>
</feature>
<dbReference type="SMART" id="SM00240">
    <property type="entry name" value="FHA"/>
    <property type="match status" value="1"/>
</dbReference>
<dbReference type="SUPFAM" id="SSF49879">
    <property type="entry name" value="SMAD/FHA domain"/>
    <property type="match status" value="1"/>
</dbReference>
<dbReference type="EMBL" id="JANBOJ010000114">
    <property type="protein sequence ID" value="KAJ1722384.1"/>
    <property type="molecule type" value="Genomic_DNA"/>
</dbReference>
<feature type="region of interest" description="Disordered" evidence="2">
    <location>
        <begin position="362"/>
        <end position="396"/>
    </location>
</feature>
<dbReference type="OrthoDB" id="444265at2759"/>
<organism evidence="5 6">
    <name type="scientific">Coemansia erecta</name>
    <dbReference type="NCBI Taxonomy" id="147472"/>
    <lineage>
        <taxon>Eukaryota</taxon>
        <taxon>Fungi</taxon>
        <taxon>Fungi incertae sedis</taxon>
        <taxon>Zoopagomycota</taxon>
        <taxon>Kickxellomycotina</taxon>
        <taxon>Kickxellomycetes</taxon>
        <taxon>Kickxellales</taxon>
        <taxon>Kickxellaceae</taxon>
        <taxon>Coemansia</taxon>
    </lineage>
</organism>
<sequence>MSDGFKVPSVPASKSIRQPEPHFPPLKYTPPSDGCVPQHQYTLDVIKDGQILESHDIACGDKTFFTFGRLPVCDFPMEHGSISRYHAVLQFTENDVAHIHDLGSAHGTLVNKEPVVAGVPKPIDIGDQIRFGASSRIWILNTSDTELIEKHDAERYRIAQESAQQREQTRVSDSARDNDGDRDDSDDGNDLYGWKRNPNAAYHRDPVKYLKELLVEMDYKYKPEIQNIDDSESFGKRGGSRQVSVRISLPFDDAEGNPLYGAGRGQRRQDAERLACLDALEELDRRGFLNLDNSRHGSGGKRDGEDNINEDSDDSDFYDFTKPVKVKHSNNKAETFESLTKKLDILEEDMVLARRELDKLSGSAVDSTAGGNDDDEIDSYMKAMEQGEQTKSKKKLESKLVELQDQKLRLTELLGIVAPDSIELRKRPQAEPETIQRDVTASSSNPPPKKRQRQQREQEHRHSPEKPIQSNVALPAGPPTKEQVPKSAVDASDDKTVEWQPPVDQSGDGRTSLNDKLGY</sequence>
<evidence type="ECO:0000256" key="2">
    <source>
        <dbReference type="SAM" id="MobiDB-lite"/>
    </source>
</evidence>
<dbReference type="PROSITE" id="PS50137">
    <property type="entry name" value="DS_RBD"/>
    <property type="match status" value="1"/>
</dbReference>
<dbReference type="InterPro" id="IPR014720">
    <property type="entry name" value="dsRBD_dom"/>
</dbReference>
<evidence type="ECO:0000259" key="4">
    <source>
        <dbReference type="PROSITE" id="PS50137"/>
    </source>
</evidence>
<accession>A0A9W7XWQ9</accession>
<feature type="domain" description="DRBM" evidence="4">
    <location>
        <begin position="205"/>
        <end position="285"/>
    </location>
</feature>
<dbReference type="Pfam" id="PF00498">
    <property type="entry name" value="FHA"/>
    <property type="match status" value="1"/>
</dbReference>
<evidence type="ECO:0000313" key="6">
    <source>
        <dbReference type="Proteomes" id="UP001149813"/>
    </source>
</evidence>
<dbReference type="GO" id="GO:0003723">
    <property type="term" value="F:RNA binding"/>
    <property type="evidence" value="ECO:0007669"/>
    <property type="project" value="UniProtKB-UniRule"/>
</dbReference>
<feature type="compositionally biased region" description="Acidic residues" evidence="2">
    <location>
        <begin position="306"/>
        <end position="315"/>
    </location>
</feature>
<gene>
    <name evidence="5" type="ORF">LPJ53_003178</name>
</gene>
<dbReference type="Proteomes" id="UP001149813">
    <property type="component" value="Unassembled WGS sequence"/>
</dbReference>
<dbReference type="Gene3D" id="2.60.200.20">
    <property type="match status" value="1"/>
</dbReference>
<keyword evidence="1" id="KW-0694">RNA-binding</keyword>
<feature type="region of interest" description="Disordered" evidence="2">
    <location>
        <begin position="412"/>
        <end position="519"/>
    </location>
</feature>
<proteinExistence type="predicted"/>
<dbReference type="PANTHER" id="PTHR23308">
    <property type="entry name" value="NUCLEAR INHIBITOR OF PROTEIN PHOSPHATASE-1"/>
    <property type="match status" value="1"/>
</dbReference>
<evidence type="ECO:0000313" key="5">
    <source>
        <dbReference type="EMBL" id="KAJ1722384.1"/>
    </source>
</evidence>
<dbReference type="AlphaFoldDB" id="A0A9W7XWQ9"/>
<reference evidence="5" key="1">
    <citation type="submission" date="2022-07" db="EMBL/GenBank/DDBJ databases">
        <title>Phylogenomic reconstructions and comparative analyses of Kickxellomycotina fungi.</title>
        <authorList>
            <person name="Reynolds N.K."/>
            <person name="Stajich J.E."/>
            <person name="Barry K."/>
            <person name="Grigoriev I.V."/>
            <person name="Crous P."/>
            <person name="Smith M.E."/>
        </authorList>
    </citation>
    <scope>NUCLEOTIDE SEQUENCE</scope>
    <source>
        <strain evidence="5">NBRC 32514</strain>
    </source>
</reference>
<feature type="compositionally biased region" description="Acidic residues" evidence="2">
    <location>
        <begin position="180"/>
        <end position="189"/>
    </location>
</feature>
<dbReference type="InterPro" id="IPR050923">
    <property type="entry name" value="Cell_Proc_Reg/RNA_Proc"/>
</dbReference>
<dbReference type="PROSITE" id="PS50006">
    <property type="entry name" value="FHA_DOMAIN"/>
    <property type="match status" value="1"/>
</dbReference>
<feature type="compositionally biased region" description="Basic and acidic residues" evidence="2">
    <location>
        <begin position="454"/>
        <end position="465"/>
    </location>
</feature>
<feature type="domain" description="FHA" evidence="3">
    <location>
        <begin position="65"/>
        <end position="115"/>
    </location>
</feature>
<name>A0A9W7XWQ9_9FUNG</name>
<comment type="caution">
    <text evidence="5">The sequence shown here is derived from an EMBL/GenBank/DDBJ whole genome shotgun (WGS) entry which is preliminary data.</text>
</comment>
<feature type="region of interest" description="Disordered" evidence="2">
    <location>
        <begin position="1"/>
        <end position="24"/>
    </location>
</feature>
<feature type="region of interest" description="Disordered" evidence="2">
    <location>
        <begin position="160"/>
        <end position="197"/>
    </location>
</feature>
<keyword evidence="6" id="KW-1185">Reference proteome</keyword>
<feature type="compositionally biased region" description="Basic and acidic residues" evidence="2">
    <location>
        <begin position="167"/>
        <end position="179"/>
    </location>
</feature>
<dbReference type="InterPro" id="IPR008984">
    <property type="entry name" value="SMAD_FHA_dom_sf"/>
</dbReference>
<dbReference type="InterPro" id="IPR000253">
    <property type="entry name" value="FHA_dom"/>
</dbReference>